<dbReference type="PANTHER" id="PTHR12110">
    <property type="entry name" value="HYDROXYPYRUVATE ISOMERASE"/>
    <property type="match status" value="1"/>
</dbReference>
<dbReference type="KEGG" id="pswu:SY83_22160"/>
<dbReference type="Pfam" id="PF01261">
    <property type="entry name" value="AP_endonuc_2"/>
    <property type="match status" value="1"/>
</dbReference>
<dbReference type="PATRIC" id="fig|1178515.4.peg.4492"/>
<evidence type="ECO:0000313" key="3">
    <source>
        <dbReference type="Proteomes" id="UP000076927"/>
    </source>
</evidence>
<name>A0A172TN73_9BACL</name>
<proteinExistence type="predicted"/>
<dbReference type="InterPro" id="IPR050312">
    <property type="entry name" value="IolE/XylAMocC-like"/>
</dbReference>
<dbReference type="STRING" id="1178515.SY83_22160"/>
<sequence>MKLGISTYTLTWSFGVRGFERPVRPLTPVDLIRIASEHGLSLVQIADNVPLHESSTREIHKLMLAALETNITIEIGTRGTTPAHLLRYLEIARQLDSPLVRTLITQPDLILAEQEIREILPLYERANVILAIENHGLQTAPTLKSLLDRIDSPMLACCLDTVNSYGSLEGPAEVTELLLPFTVNLHLKDYEIVRLDHQMGYEIRGTPAGSGRLNIPLLVEQLQQKGRPSTAILEQWTPYTGSIEDAIAKERIWMQESLTYLKRLNVFNMKEGTK</sequence>
<dbReference type="OrthoDB" id="256906at2"/>
<dbReference type="Proteomes" id="UP000076927">
    <property type="component" value="Chromosome"/>
</dbReference>
<keyword evidence="3" id="KW-1185">Reference proteome</keyword>
<gene>
    <name evidence="2" type="ORF">SY83_22160</name>
</gene>
<reference evidence="2 3" key="1">
    <citation type="submission" date="2015-01" db="EMBL/GenBank/DDBJ databases">
        <title>Paenibacillus swuensis/DY6/whole genome sequencing.</title>
        <authorList>
            <person name="Kim M.K."/>
            <person name="Srinivasan S."/>
            <person name="Lee J.-J."/>
        </authorList>
    </citation>
    <scope>NUCLEOTIDE SEQUENCE [LARGE SCALE GENOMIC DNA]</scope>
    <source>
        <strain evidence="2 3">DY6</strain>
    </source>
</reference>
<feature type="domain" description="Xylose isomerase-like TIM barrel" evidence="1">
    <location>
        <begin position="83"/>
        <end position="255"/>
    </location>
</feature>
<dbReference type="AlphaFoldDB" id="A0A172TN73"/>
<accession>A0A172TN73</accession>
<dbReference type="SUPFAM" id="SSF51658">
    <property type="entry name" value="Xylose isomerase-like"/>
    <property type="match status" value="1"/>
</dbReference>
<dbReference type="InterPro" id="IPR036237">
    <property type="entry name" value="Xyl_isomerase-like_sf"/>
</dbReference>
<dbReference type="RefSeq" id="WP_068610519.1">
    <property type="nucleotide sequence ID" value="NZ_CP011388.1"/>
</dbReference>
<dbReference type="EMBL" id="CP011388">
    <property type="protein sequence ID" value="ANE48539.1"/>
    <property type="molecule type" value="Genomic_DNA"/>
</dbReference>
<evidence type="ECO:0000259" key="1">
    <source>
        <dbReference type="Pfam" id="PF01261"/>
    </source>
</evidence>
<organism evidence="2 3">
    <name type="scientific">Paenibacillus swuensis</name>
    <dbReference type="NCBI Taxonomy" id="1178515"/>
    <lineage>
        <taxon>Bacteria</taxon>
        <taxon>Bacillati</taxon>
        <taxon>Bacillota</taxon>
        <taxon>Bacilli</taxon>
        <taxon>Bacillales</taxon>
        <taxon>Paenibacillaceae</taxon>
        <taxon>Paenibacillus</taxon>
    </lineage>
</organism>
<evidence type="ECO:0000313" key="2">
    <source>
        <dbReference type="EMBL" id="ANE48539.1"/>
    </source>
</evidence>
<dbReference type="PANTHER" id="PTHR12110:SF52">
    <property type="entry name" value="XYLOSE ISOMERASE"/>
    <property type="match status" value="1"/>
</dbReference>
<dbReference type="Gene3D" id="3.20.20.150">
    <property type="entry name" value="Divalent-metal-dependent TIM barrel enzymes"/>
    <property type="match status" value="1"/>
</dbReference>
<dbReference type="InterPro" id="IPR013022">
    <property type="entry name" value="Xyl_isomerase-like_TIM-brl"/>
</dbReference>
<protein>
    <recommendedName>
        <fullName evidence="1">Xylose isomerase-like TIM barrel domain-containing protein</fullName>
    </recommendedName>
</protein>